<evidence type="ECO:0000313" key="1">
    <source>
        <dbReference type="EMBL" id="EET59383.1"/>
    </source>
</evidence>
<gene>
    <name evidence="1" type="ORF">BRYFOR_08697</name>
</gene>
<accession>C6LJ63</accession>
<dbReference type="AlphaFoldDB" id="C6LJ63"/>
<evidence type="ECO:0000313" key="2">
    <source>
        <dbReference type="Proteomes" id="UP000005561"/>
    </source>
</evidence>
<keyword evidence="2" id="KW-1185">Reference proteome</keyword>
<sequence length="99" mass="11046">MLRAFRADKKHSKSAHITKESPAALFLTQNAGSCLLTPSNARWVTATAFLPSPDLWGPDIQSGNVGIPFKVNVGSKRQELSNIPGIFTFYYRLHYRILL</sequence>
<organism evidence="1 2">
    <name type="scientific">Marvinbryantia formatexigens DSM 14469</name>
    <dbReference type="NCBI Taxonomy" id="478749"/>
    <lineage>
        <taxon>Bacteria</taxon>
        <taxon>Bacillati</taxon>
        <taxon>Bacillota</taxon>
        <taxon>Clostridia</taxon>
        <taxon>Lachnospirales</taxon>
        <taxon>Lachnospiraceae</taxon>
        <taxon>Marvinbryantia</taxon>
    </lineage>
</organism>
<name>C6LJ63_9FIRM</name>
<reference evidence="1" key="1">
    <citation type="submission" date="2009-07" db="EMBL/GenBank/DDBJ databases">
        <authorList>
            <person name="Weinstock G."/>
            <person name="Sodergren E."/>
            <person name="Clifton S."/>
            <person name="Fulton L."/>
            <person name="Fulton B."/>
            <person name="Courtney L."/>
            <person name="Fronick C."/>
            <person name="Harrison M."/>
            <person name="Strong C."/>
            <person name="Farmer C."/>
            <person name="Delahaunty K."/>
            <person name="Markovic C."/>
            <person name="Hall O."/>
            <person name="Minx P."/>
            <person name="Tomlinson C."/>
            <person name="Mitreva M."/>
            <person name="Nelson J."/>
            <person name="Hou S."/>
            <person name="Wollam A."/>
            <person name="Pepin K.H."/>
            <person name="Johnson M."/>
            <person name="Bhonagiri V."/>
            <person name="Nash W.E."/>
            <person name="Warren W."/>
            <person name="Chinwalla A."/>
            <person name="Mardis E.R."/>
            <person name="Wilson R.K."/>
        </authorList>
    </citation>
    <scope>NUCLEOTIDE SEQUENCE [LARGE SCALE GENOMIC DNA]</scope>
    <source>
        <strain evidence="1">DSM 14469</strain>
    </source>
</reference>
<dbReference type="Proteomes" id="UP000005561">
    <property type="component" value="Unassembled WGS sequence"/>
</dbReference>
<dbReference type="EMBL" id="ACCL02000019">
    <property type="protein sequence ID" value="EET59383.1"/>
    <property type="molecule type" value="Genomic_DNA"/>
</dbReference>
<comment type="caution">
    <text evidence="1">The sequence shown here is derived from an EMBL/GenBank/DDBJ whole genome shotgun (WGS) entry which is preliminary data.</text>
</comment>
<protein>
    <submittedName>
        <fullName evidence="1">Uncharacterized protein</fullName>
    </submittedName>
</protein>
<proteinExistence type="predicted"/>